<dbReference type="Pfam" id="PF14420">
    <property type="entry name" value="Clr5"/>
    <property type="match status" value="1"/>
</dbReference>
<comment type="caution">
    <text evidence="3">The sequence shown here is derived from an EMBL/GenBank/DDBJ whole genome shotgun (WGS) entry which is preliminary data.</text>
</comment>
<name>A0A9W9T935_9EURO</name>
<accession>A0A9W9T935</accession>
<dbReference type="OrthoDB" id="4368244at2759"/>
<evidence type="ECO:0000313" key="3">
    <source>
        <dbReference type="EMBL" id="KAJ5214098.1"/>
    </source>
</evidence>
<feature type="domain" description="Clr5" evidence="2">
    <location>
        <begin position="5"/>
        <end position="55"/>
    </location>
</feature>
<dbReference type="AlphaFoldDB" id="A0A9W9T935"/>
<organism evidence="3 4">
    <name type="scientific">Penicillium cf. viridicatum</name>
    <dbReference type="NCBI Taxonomy" id="2972119"/>
    <lineage>
        <taxon>Eukaryota</taxon>
        <taxon>Fungi</taxon>
        <taxon>Dikarya</taxon>
        <taxon>Ascomycota</taxon>
        <taxon>Pezizomycotina</taxon>
        <taxon>Eurotiomycetes</taxon>
        <taxon>Eurotiomycetidae</taxon>
        <taxon>Eurotiales</taxon>
        <taxon>Aspergillaceae</taxon>
        <taxon>Penicillium</taxon>
    </lineage>
</organism>
<keyword evidence="4" id="KW-1185">Reference proteome</keyword>
<gene>
    <name evidence="3" type="ORF">N7449_001267</name>
</gene>
<dbReference type="PANTHER" id="PTHR38788:SF3">
    <property type="entry name" value="CLR5 DOMAIN-CONTAINING PROTEIN"/>
    <property type="match status" value="1"/>
</dbReference>
<dbReference type="Proteomes" id="UP001150942">
    <property type="component" value="Unassembled WGS sequence"/>
</dbReference>
<feature type="region of interest" description="Disordered" evidence="1">
    <location>
        <begin position="76"/>
        <end position="106"/>
    </location>
</feature>
<sequence length="120" mass="14271">MANLDWEAHKAEVERLYIHEDKSLKEVIQTMGAVHGFCKSKSQYETQFAKWGLKKYHMGSKKWKLLNQSLKKEAQTKRSMSKEFSLNQRESSARLGGRPFRQQWRKKSRRLLQVSPFNNR</sequence>
<protein>
    <recommendedName>
        <fullName evidence="2">Clr5 domain-containing protein</fullName>
    </recommendedName>
</protein>
<dbReference type="InterPro" id="IPR025676">
    <property type="entry name" value="Clr5_dom"/>
</dbReference>
<evidence type="ECO:0000259" key="2">
    <source>
        <dbReference type="Pfam" id="PF14420"/>
    </source>
</evidence>
<reference evidence="3" key="1">
    <citation type="submission" date="2022-11" db="EMBL/GenBank/DDBJ databases">
        <authorList>
            <person name="Petersen C."/>
        </authorList>
    </citation>
    <scope>NUCLEOTIDE SEQUENCE</scope>
    <source>
        <strain evidence="3">IBT 20477</strain>
    </source>
</reference>
<dbReference type="EMBL" id="JAPQKQ010000001">
    <property type="protein sequence ID" value="KAJ5214098.1"/>
    <property type="molecule type" value="Genomic_DNA"/>
</dbReference>
<reference evidence="3" key="2">
    <citation type="journal article" date="2023" name="IMA Fungus">
        <title>Comparative genomic study of the Penicillium genus elucidates a diverse pangenome and 15 lateral gene transfer events.</title>
        <authorList>
            <person name="Petersen C."/>
            <person name="Sorensen T."/>
            <person name="Nielsen M.R."/>
            <person name="Sondergaard T.E."/>
            <person name="Sorensen J.L."/>
            <person name="Fitzpatrick D.A."/>
            <person name="Frisvad J.C."/>
            <person name="Nielsen K.L."/>
        </authorList>
    </citation>
    <scope>NUCLEOTIDE SEQUENCE</scope>
    <source>
        <strain evidence="3">IBT 20477</strain>
    </source>
</reference>
<dbReference type="PANTHER" id="PTHR38788">
    <property type="entry name" value="CLR5 DOMAIN-CONTAINING PROTEIN"/>
    <property type="match status" value="1"/>
</dbReference>
<evidence type="ECO:0000256" key="1">
    <source>
        <dbReference type="SAM" id="MobiDB-lite"/>
    </source>
</evidence>
<proteinExistence type="predicted"/>
<evidence type="ECO:0000313" key="4">
    <source>
        <dbReference type="Proteomes" id="UP001150942"/>
    </source>
</evidence>